<evidence type="ECO:0000313" key="3">
    <source>
        <dbReference type="Proteomes" id="UP000528964"/>
    </source>
</evidence>
<accession>A0A7W6GF46</accession>
<keyword evidence="1" id="KW-0732">Signal</keyword>
<dbReference type="Proteomes" id="UP000528964">
    <property type="component" value="Unassembled WGS sequence"/>
</dbReference>
<protein>
    <recommendedName>
        <fullName evidence="4">DUF2147 domain-containing protein</fullName>
    </recommendedName>
</protein>
<feature type="signal peptide" evidence="1">
    <location>
        <begin position="1"/>
        <end position="23"/>
    </location>
</feature>
<comment type="caution">
    <text evidence="2">The sequence shown here is derived from an EMBL/GenBank/DDBJ whole genome shotgun (WGS) entry which is preliminary data.</text>
</comment>
<feature type="chain" id="PRO_5030657311" description="DUF2147 domain-containing protein" evidence="1">
    <location>
        <begin position="24"/>
        <end position="104"/>
    </location>
</feature>
<dbReference type="AlphaFoldDB" id="A0A7W6GF46"/>
<sequence>MSALRRPALVATAMLCLAAPSFAAPSVTTDFLVGAWGVEGCDPPAATYSRDGFLNGGSGRWRLKNGQLITEEDGERHASAVERLGPDRMRLNTADGAFELKRCR</sequence>
<name>A0A7W6GF46_9HYPH</name>
<reference evidence="2 3" key="1">
    <citation type="submission" date="2020-08" db="EMBL/GenBank/DDBJ databases">
        <title>Genomic Encyclopedia of Type Strains, Phase IV (KMG-IV): sequencing the most valuable type-strain genomes for metagenomic binning, comparative biology and taxonomic classification.</title>
        <authorList>
            <person name="Goeker M."/>
        </authorList>
    </citation>
    <scope>NUCLEOTIDE SEQUENCE [LARGE SCALE GENOMIC DNA]</scope>
    <source>
        <strain evidence="2 3">DSM 25481</strain>
    </source>
</reference>
<keyword evidence="3" id="KW-1185">Reference proteome</keyword>
<proteinExistence type="predicted"/>
<evidence type="ECO:0000313" key="2">
    <source>
        <dbReference type="EMBL" id="MBB3972738.1"/>
    </source>
</evidence>
<dbReference type="RefSeq" id="WP_183394622.1">
    <property type="nucleotide sequence ID" value="NZ_JACIDR010000002.1"/>
</dbReference>
<gene>
    <name evidence="2" type="ORF">GGR24_001395</name>
</gene>
<dbReference type="EMBL" id="JACIDR010000002">
    <property type="protein sequence ID" value="MBB3972738.1"/>
    <property type="molecule type" value="Genomic_DNA"/>
</dbReference>
<organism evidence="2 3">
    <name type="scientific">Hansschlegelia beijingensis</name>
    <dbReference type="NCBI Taxonomy" id="1133344"/>
    <lineage>
        <taxon>Bacteria</taxon>
        <taxon>Pseudomonadati</taxon>
        <taxon>Pseudomonadota</taxon>
        <taxon>Alphaproteobacteria</taxon>
        <taxon>Hyphomicrobiales</taxon>
        <taxon>Methylopilaceae</taxon>
        <taxon>Hansschlegelia</taxon>
    </lineage>
</organism>
<evidence type="ECO:0008006" key="4">
    <source>
        <dbReference type="Google" id="ProtNLM"/>
    </source>
</evidence>
<evidence type="ECO:0000256" key="1">
    <source>
        <dbReference type="SAM" id="SignalP"/>
    </source>
</evidence>